<keyword evidence="4" id="KW-1185">Reference proteome</keyword>
<gene>
    <name evidence="3" type="ORF">PT974_03331</name>
</gene>
<evidence type="ECO:0000256" key="1">
    <source>
        <dbReference type="ARBA" id="ARBA00023242"/>
    </source>
</evidence>
<reference evidence="3 4" key="1">
    <citation type="submission" date="2024-01" db="EMBL/GenBank/DDBJ databases">
        <title>Complete genome of Cladobotryum mycophilum ATHUM6906.</title>
        <authorList>
            <person name="Christinaki A.C."/>
            <person name="Myridakis A.I."/>
            <person name="Kouvelis V.N."/>
        </authorList>
    </citation>
    <scope>NUCLEOTIDE SEQUENCE [LARGE SCALE GENOMIC DNA]</scope>
    <source>
        <strain evidence="3 4">ATHUM6906</strain>
    </source>
</reference>
<dbReference type="PANTHER" id="PTHR37540">
    <property type="entry name" value="TRANSCRIPTION FACTOR (ACR-2), PUTATIVE-RELATED-RELATED"/>
    <property type="match status" value="1"/>
</dbReference>
<organism evidence="3 4">
    <name type="scientific">Cladobotryum mycophilum</name>
    <dbReference type="NCBI Taxonomy" id="491253"/>
    <lineage>
        <taxon>Eukaryota</taxon>
        <taxon>Fungi</taxon>
        <taxon>Dikarya</taxon>
        <taxon>Ascomycota</taxon>
        <taxon>Pezizomycotina</taxon>
        <taxon>Sordariomycetes</taxon>
        <taxon>Hypocreomycetidae</taxon>
        <taxon>Hypocreales</taxon>
        <taxon>Hypocreaceae</taxon>
        <taxon>Cladobotryum</taxon>
    </lineage>
</organism>
<dbReference type="PANTHER" id="PTHR37540:SF5">
    <property type="entry name" value="TRANSCRIPTION FACTOR DOMAIN-CONTAINING PROTEIN"/>
    <property type="match status" value="1"/>
</dbReference>
<proteinExistence type="predicted"/>
<evidence type="ECO:0000313" key="4">
    <source>
        <dbReference type="Proteomes" id="UP001338125"/>
    </source>
</evidence>
<evidence type="ECO:0000256" key="2">
    <source>
        <dbReference type="SAM" id="MobiDB-lite"/>
    </source>
</evidence>
<name>A0ABR0SRZ9_9HYPO</name>
<keyword evidence="1" id="KW-0539">Nucleus</keyword>
<feature type="region of interest" description="Disordered" evidence="2">
    <location>
        <begin position="68"/>
        <end position="102"/>
    </location>
</feature>
<dbReference type="EMBL" id="JAVFKD010000004">
    <property type="protein sequence ID" value="KAK5994942.1"/>
    <property type="molecule type" value="Genomic_DNA"/>
</dbReference>
<dbReference type="InterPro" id="IPR021858">
    <property type="entry name" value="Fun_TF"/>
</dbReference>
<dbReference type="Pfam" id="PF11951">
    <property type="entry name" value="Fungal_trans_2"/>
    <property type="match status" value="1"/>
</dbReference>
<protein>
    <submittedName>
        <fullName evidence="3">Uncharacterized protein</fullName>
    </submittedName>
</protein>
<comment type="caution">
    <text evidence="3">The sequence shown here is derived from an EMBL/GenBank/DDBJ whole genome shotgun (WGS) entry which is preliminary data.</text>
</comment>
<sequence>MDSRAADEDLAQSIGIDVPPIDFVTLTGPLSDTIAGKAASKIVRSQAMRNYIWKQNHPSMVDGGDTKVHGKAQGQGQYKGKFRLGSSSQQPKTMVTNRPEKRHDTISRQHRTLGSSNSMVFVNNRLDPFDSFVLALGRESEMLINHYFSTFRMNSVAVNPDGNFFSYARTDPALFHSTLYLVALDYNFRLGMPASSASLSHGGEAIRLIKERLRERELGDMTIAAVALLVTKENLDGKYDLSKVHMKGLEYMIKERGGLQNIKGIFQRIVTWSDLCYSNVWNCQPRLPRLPTTTKQEKIRLPLNDEVELLAPDDVFGADSPMVSVFQSLREASLALDSDYVSTVDRMTLSSQIYHLEYDILLLNKDDTKFLGPERRLSPGHLPLKIAAHTYLYLVMRELPSRSYIVSTLIARLQAALEIQNKEWWNSDTKRQKWLLWIQFIGYGAATGTAEKWWFVEHIDLMCRMLGIVTRDEFQRCLRSILWQEMWCGNHCRDLWSDFLKQEQMGNCRFVQDEA</sequence>
<feature type="compositionally biased region" description="Polar residues" evidence="2">
    <location>
        <begin position="85"/>
        <end position="96"/>
    </location>
</feature>
<dbReference type="Proteomes" id="UP001338125">
    <property type="component" value="Unassembled WGS sequence"/>
</dbReference>
<evidence type="ECO:0000313" key="3">
    <source>
        <dbReference type="EMBL" id="KAK5994942.1"/>
    </source>
</evidence>
<accession>A0ABR0SRZ9</accession>